<name>A0A6L2NXT1_TANCI</name>
<feature type="region of interest" description="Disordered" evidence="1">
    <location>
        <begin position="144"/>
        <end position="163"/>
    </location>
</feature>
<reference evidence="3" key="1">
    <citation type="journal article" date="2019" name="Sci. Rep.">
        <title>Draft genome of Tanacetum cinerariifolium, the natural source of mosquito coil.</title>
        <authorList>
            <person name="Yamashiro T."/>
            <person name="Shiraishi A."/>
            <person name="Satake H."/>
            <person name="Nakayama K."/>
        </authorList>
    </citation>
    <scope>NUCLEOTIDE SEQUENCE</scope>
</reference>
<organism evidence="3">
    <name type="scientific">Tanacetum cinerariifolium</name>
    <name type="common">Dalmatian daisy</name>
    <name type="synonym">Chrysanthemum cinerariifolium</name>
    <dbReference type="NCBI Taxonomy" id="118510"/>
    <lineage>
        <taxon>Eukaryota</taxon>
        <taxon>Viridiplantae</taxon>
        <taxon>Streptophyta</taxon>
        <taxon>Embryophyta</taxon>
        <taxon>Tracheophyta</taxon>
        <taxon>Spermatophyta</taxon>
        <taxon>Magnoliopsida</taxon>
        <taxon>eudicotyledons</taxon>
        <taxon>Gunneridae</taxon>
        <taxon>Pentapetalae</taxon>
        <taxon>asterids</taxon>
        <taxon>campanulids</taxon>
        <taxon>Asterales</taxon>
        <taxon>Asteraceae</taxon>
        <taxon>Asteroideae</taxon>
        <taxon>Anthemideae</taxon>
        <taxon>Anthemidinae</taxon>
        <taxon>Tanacetum</taxon>
    </lineage>
</organism>
<evidence type="ECO:0000313" key="3">
    <source>
        <dbReference type="EMBL" id="GEU91013.1"/>
    </source>
</evidence>
<dbReference type="InterPro" id="IPR057670">
    <property type="entry name" value="SH3_retrovirus"/>
</dbReference>
<gene>
    <name evidence="3" type="ORF">Tci_062991</name>
</gene>
<dbReference type="EMBL" id="BKCJ010010311">
    <property type="protein sequence ID" value="GEU91013.1"/>
    <property type="molecule type" value="Genomic_DNA"/>
</dbReference>
<evidence type="ECO:0000256" key="1">
    <source>
        <dbReference type="SAM" id="MobiDB-lite"/>
    </source>
</evidence>
<sequence length="557" mass="62003">MVDYSLWEVIENGNSPLITQVFKGVETTISPTTAEEKAQRRWSVTTATKEDTLLGSAELQEVKIPSIRKAQEGLCLWNHLLQVSCDGLGGYDWSDQAEEEEFVNEPIVTEPIVKKPAVETSEAKASADKPKVVKKNFGPPLIKDWIPDSEDDAESKSKNEKKTVKPSFTKIKFVKSKEQVKSHRKTIVKQDSPTAKRNMAPRSVLLKSGTVNAARQKLSKIIVLVNTARQVSTAHPKSTVNVARPKSHLSNTSHSIVKRPIHKKTTFTNSNVPQKVNNVRSKTVNTGKPKAVVNDVQGNGNPQMDLQDKRVINSGYSRHMTRKMSYLTVYEEIDEGYVAFGGNPKEGKITGKGKFDGKADEGFFVGYSLNSKAFRVFNNRTRIVEENLHIKFSENTLNIAESEPNWLFNIDALTKSMNYKPVVTGNQSNANAGIKACDDAGKARIKTVHGKDYILLPLWTADPLIYQESKSSQDDGFQPSSNDGNKVNEHPRKESECKDQEKEDNVNNTNNFNVVGSNGVNVVGANTNNELPFDLEMFALEDISTFNFLSDHEDDDK</sequence>
<dbReference type="Pfam" id="PF25597">
    <property type="entry name" value="SH3_retrovirus"/>
    <property type="match status" value="1"/>
</dbReference>
<protein>
    <submittedName>
        <fullName evidence="3">Ribonuclease H-like domain-containing protein</fullName>
    </submittedName>
</protein>
<proteinExistence type="predicted"/>
<feature type="compositionally biased region" description="Polar residues" evidence="1">
    <location>
        <begin position="470"/>
        <end position="485"/>
    </location>
</feature>
<dbReference type="AlphaFoldDB" id="A0A6L2NXT1"/>
<accession>A0A6L2NXT1</accession>
<feature type="compositionally biased region" description="Basic and acidic residues" evidence="1">
    <location>
        <begin position="154"/>
        <end position="163"/>
    </location>
</feature>
<feature type="region of interest" description="Disordered" evidence="1">
    <location>
        <begin position="470"/>
        <end position="514"/>
    </location>
</feature>
<feature type="compositionally biased region" description="Basic and acidic residues" evidence="1">
    <location>
        <begin position="486"/>
        <end position="505"/>
    </location>
</feature>
<comment type="caution">
    <text evidence="3">The sequence shown here is derived from an EMBL/GenBank/DDBJ whole genome shotgun (WGS) entry which is preliminary data.</text>
</comment>
<feature type="domain" description="Retroviral polymerase SH3-like" evidence="2">
    <location>
        <begin position="352"/>
        <end position="397"/>
    </location>
</feature>
<evidence type="ECO:0000259" key="2">
    <source>
        <dbReference type="Pfam" id="PF25597"/>
    </source>
</evidence>